<gene>
    <name evidence="2" type="ORF">PG991_011443</name>
</gene>
<keyword evidence="3" id="KW-1185">Reference proteome</keyword>
<feature type="region of interest" description="Disordered" evidence="1">
    <location>
        <begin position="83"/>
        <end position="119"/>
    </location>
</feature>
<feature type="compositionally biased region" description="Basic and acidic residues" evidence="1">
    <location>
        <begin position="104"/>
        <end position="119"/>
    </location>
</feature>
<feature type="region of interest" description="Disordered" evidence="1">
    <location>
        <begin position="1"/>
        <end position="43"/>
    </location>
</feature>
<reference evidence="2 3" key="1">
    <citation type="submission" date="2023-01" db="EMBL/GenBank/DDBJ databases">
        <title>Analysis of 21 Apiospora genomes using comparative genomics revels a genus with tremendous synthesis potential of carbohydrate active enzymes and secondary metabolites.</title>
        <authorList>
            <person name="Sorensen T."/>
        </authorList>
    </citation>
    <scope>NUCLEOTIDE SEQUENCE [LARGE SCALE GENOMIC DNA]</scope>
    <source>
        <strain evidence="2 3">CBS 20057</strain>
    </source>
</reference>
<dbReference type="EMBL" id="JAQQWI010000016">
    <property type="protein sequence ID" value="KAK8008892.1"/>
    <property type="molecule type" value="Genomic_DNA"/>
</dbReference>
<sequence length="119" mass="12695">MNYWPGHQRTGPSPPSTGDESTKSVRAGGSATADAGRLRKKRKLTSAFTGIPPLVVIDMCLTRTTCHCQVIGSCPLHCTTASAGGKTGRGENESYAHDAISNRSDFREKGSKEVRSCLK</sequence>
<evidence type="ECO:0000256" key="1">
    <source>
        <dbReference type="SAM" id="MobiDB-lite"/>
    </source>
</evidence>
<name>A0ABR1RE36_9PEZI</name>
<evidence type="ECO:0000313" key="2">
    <source>
        <dbReference type="EMBL" id="KAK8008892.1"/>
    </source>
</evidence>
<proteinExistence type="predicted"/>
<comment type="caution">
    <text evidence="2">The sequence shown here is derived from an EMBL/GenBank/DDBJ whole genome shotgun (WGS) entry which is preliminary data.</text>
</comment>
<organism evidence="2 3">
    <name type="scientific">Apiospora marii</name>
    <dbReference type="NCBI Taxonomy" id="335849"/>
    <lineage>
        <taxon>Eukaryota</taxon>
        <taxon>Fungi</taxon>
        <taxon>Dikarya</taxon>
        <taxon>Ascomycota</taxon>
        <taxon>Pezizomycotina</taxon>
        <taxon>Sordariomycetes</taxon>
        <taxon>Xylariomycetidae</taxon>
        <taxon>Amphisphaeriales</taxon>
        <taxon>Apiosporaceae</taxon>
        <taxon>Apiospora</taxon>
    </lineage>
</organism>
<evidence type="ECO:0000313" key="3">
    <source>
        <dbReference type="Proteomes" id="UP001396898"/>
    </source>
</evidence>
<accession>A0ABR1RE36</accession>
<dbReference type="Proteomes" id="UP001396898">
    <property type="component" value="Unassembled WGS sequence"/>
</dbReference>
<protein>
    <submittedName>
        <fullName evidence="2">Uncharacterized protein</fullName>
    </submittedName>
</protein>